<name>A0A8J7C5I5_9CYAN</name>
<dbReference type="EMBL" id="JACXAE010000009">
    <property type="protein sequence ID" value="MBD2770866.1"/>
    <property type="molecule type" value="Genomic_DNA"/>
</dbReference>
<comment type="caution">
    <text evidence="3">The sequence shown here is derived from an EMBL/GenBank/DDBJ whole genome shotgun (WGS) entry which is preliminary data.</text>
</comment>
<dbReference type="SUPFAM" id="SSF52540">
    <property type="entry name" value="P-loop containing nucleoside triphosphate hydrolases"/>
    <property type="match status" value="1"/>
</dbReference>
<evidence type="ECO:0000259" key="2">
    <source>
        <dbReference type="Pfam" id="PF01926"/>
    </source>
</evidence>
<accession>A0A8J7C5I5</accession>
<evidence type="ECO:0000313" key="3">
    <source>
        <dbReference type="EMBL" id="MBD2770866.1"/>
    </source>
</evidence>
<dbReference type="Pfam" id="PF01926">
    <property type="entry name" value="MMR_HSR1"/>
    <property type="match status" value="1"/>
</dbReference>
<dbReference type="Gene3D" id="3.40.50.300">
    <property type="entry name" value="P-loop containing nucleotide triphosphate hydrolases"/>
    <property type="match status" value="1"/>
</dbReference>
<organism evidence="3 4">
    <name type="scientific">Iningainema tapete BLCC-T55</name>
    <dbReference type="NCBI Taxonomy" id="2748662"/>
    <lineage>
        <taxon>Bacteria</taxon>
        <taxon>Bacillati</taxon>
        <taxon>Cyanobacteriota</taxon>
        <taxon>Cyanophyceae</taxon>
        <taxon>Nostocales</taxon>
        <taxon>Scytonemataceae</taxon>
        <taxon>Iningainema tapete</taxon>
    </lineage>
</organism>
<keyword evidence="1" id="KW-0175">Coiled coil</keyword>
<sequence>MVRSVQPYNIIVVGNTGAGKSKLIEALLDIPISDGVTKKISEEPYTKPGASIAIYDTPGLEREKKQRNQVKQEIANLIRQQKQFGKEPKDHIHAIWYCINSQTTRICDVDQNWITDLAKEVPVIVVITQSLSTEETQLHRQLSTNPNIRFIVPVLAKSVKTNIGEVKRHSLDLLLTKTKDLHKEIFQTAIRNAVNSRANKAFGWCRDGCGKVLTTQLLPIPLVKAPAASLIQTLMLKDISKTFGYRFEQSFIKELCAVGSAGLFDSFGDKWIEEVLNNSSIDYNNIQTVKDVLSSLSTTLGQVAEGLPFKDELLKVLSEVANFNPISELPILACIPTITTTLSTAAIAIAYIEALKIYKKAEYEGEPLPDMKELLMEQLRSIYQFFHRGWGFGFAQ</sequence>
<feature type="domain" description="G" evidence="2">
    <location>
        <begin position="10"/>
        <end position="127"/>
    </location>
</feature>
<dbReference type="RefSeq" id="WP_190825149.1">
    <property type="nucleotide sequence ID" value="NZ_CAWPPI010000009.1"/>
</dbReference>
<dbReference type="InterPro" id="IPR006073">
    <property type="entry name" value="GTP-bd"/>
</dbReference>
<dbReference type="CDD" id="cd00882">
    <property type="entry name" value="Ras_like_GTPase"/>
    <property type="match status" value="1"/>
</dbReference>
<evidence type="ECO:0000313" key="4">
    <source>
        <dbReference type="Proteomes" id="UP000629098"/>
    </source>
</evidence>
<dbReference type="Proteomes" id="UP000629098">
    <property type="component" value="Unassembled WGS sequence"/>
</dbReference>
<keyword evidence="4" id="KW-1185">Reference proteome</keyword>
<evidence type="ECO:0000256" key="1">
    <source>
        <dbReference type="SAM" id="Coils"/>
    </source>
</evidence>
<protein>
    <submittedName>
        <fullName evidence="3">GTPase domain-containing protein</fullName>
    </submittedName>
</protein>
<proteinExistence type="predicted"/>
<dbReference type="InterPro" id="IPR027417">
    <property type="entry name" value="P-loop_NTPase"/>
</dbReference>
<feature type="coiled-coil region" evidence="1">
    <location>
        <begin position="60"/>
        <end position="87"/>
    </location>
</feature>
<gene>
    <name evidence="3" type="ORF">ICL16_01680</name>
</gene>
<reference evidence="3" key="1">
    <citation type="submission" date="2020-09" db="EMBL/GenBank/DDBJ databases">
        <title>Iningainema tapete sp. nov. (Scytonemataceae, Cyanobacteria) from greenhouses in central Florida (USA) produces two types of nodularin with biosynthetic potential for microcystin-LR and anabaenopeptins.</title>
        <authorList>
            <person name="Berthold D.E."/>
            <person name="Lefler F.W."/>
            <person name="Huang I.-S."/>
            <person name="Abdulla H."/>
            <person name="Zimba P.V."/>
            <person name="Laughinghouse H.D. IV."/>
        </authorList>
    </citation>
    <scope>NUCLEOTIDE SEQUENCE</scope>
    <source>
        <strain evidence="3">BLCCT55</strain>
    </source>
</reference>
<dbReference type="GO" id="GO:0005525">
    <property type="term" value="F:GTP binding"/>
    <property type="evidence" value="ECO:0007669"/>
    <property type="project" value="InterPro"/>
</dbReference>
<dbReference type="AlphaFoldDB" id="A0A8J7C5I5"/>